<dbReference type="GO" id="GO:0004519">
    <property type="term" value="F:endonuclease activity"/>
    <property type="evidence" value="ECO:0007669"/>
    <property type="project" value="UniProtKB-KW"/>
</dbReference>
<evidence type="ECO:0000313" key="1">
    <source>
        <dbReference type="EMBL" id="WUN89110.1"/>
    </source>
</evidence>
<reference evidence="1" key="1">
    <citation type="submission" date="2022-10" db="EMBL/GenBank/DDBJ databases">
        <title>The complete genomes of actinobacterial strains from the NBC collection.</title>
        <authorList>
            <person name="Joergensen T.S."/>
            <person name="Alvarez Arevalo M."/>
            <person name="Sterndorff E.B."/>
            <person name="Faurdal D."/>
            <person name="Vuksanovic O."/>
            <person name="Mourched A.-S."/>
            <person name="Charusanti P."/>
            <person name="Shaw S."/>
            <person name="Blin K."/>
            <person name="Weber T."/>
        </authorList>
    </citation>
    <scope>NUCLEOTIDE SEQUENCE</scope>
    <source>
        <strain evidence="1">NBC_00302</strain>
    </source>
</reference>
<dbReference type="GeneID" id="93764314"/>
<keyword evidence="1" id="KW-0540">Nuclease</keyword>
<organism evidence="1 2">
    <name type="scientific">Streptomyces bobili</name>
    <dbReference type="NCBI Taxonomy" id="67280"/>
    <lineage>
        <taxon>Bacteria</taxon>
        <taxon>Bacillati</taxon>
        <taxon>Actinomycetota</taxon>
        <taxon>Actinomycetes</taxon>
        <taxon>Kitasatosporales</taxon>
        <taxon>Streptomycetaceae</taxon>
        <taxon>Streptomyces</taxon>
    </lineage>
</organism>
<gene>
    <name evidence="1" type="ORF">OHT53_25055</name>
</gene>
<accession>A0ABZ1R365</accession>
<dbReference type="Proteomes" id="UP001432071">
    <property type="component" value="Chromosome"/>
</dbReference>
<sequence length="568" mass="62433">MGRVAWTRLSGDEVEEVVAILVSREHPRAERIRPSQGDGGIDVLLPLDGGTFQVLQVKKFAENLTASQKTQIEKSFNRLVSYAKSRGMRVSGWSLVTPLDRTKENLEWLESVTKAADFDIEWRGLPYVEGLVSKYPEVIDYYLHDGKDRLEAAVSSLSSLLRFHASRDATPGNYQVADSMATLHTLHAEINRYDPHYRYDVSVESDTTEASQPDIPGLVCTVQQSDGRSRVTVKVIARFSDAVHVRPIPLSVMIRAEQGSELETALEEFGAFGTPVTVPPENVEFSLDLPGGLGVSDTSGEFSIFLPRSNTAVPLQFSILDSSSELLADTEIVFHTSTRGQTGAEIYGSEEGGVFDIMLRLVFPNQLSHFNIHVKDFSGRKLETVLPGLRFLANCHNSNKLRIFDPFTGVEAALGTLGVGTVGDAEMIVKCVEDLIALQGAAKRRIPVPDFTTVRVEDALDWARAARLVRGDAVDVTWNEIAVPVTPGQENEFDERFPGALLIRHRLTICVSGVNYDLGLCQFWTSAAQVRRTDGAIALEDGKALVEPMDGSKAVMRLVEPDDVSSET</sequence>
<evidence type="ECO:0000313" key="2">
    <source>
        <dbReference type="Proteomes" id="UP001432071"/>
    </source>
</evidence>
<name>A0ABZ1R365_9ACTN</name>
<protein>
    <submittedName>
        <fullName evidence="1">Restriction endonuclease</fullName>
    </submittedName>
</protein>
<keyword evidence="1" id="KW-0378">Hydrolase</keyword>
<dbReference type="RefSeq" id="WP_328736114.1">
    <property type="nucleotide sequence ID" value="NZ_CP108038.1"/>
</dbReference>
<keyword evidence="2" id="KW-1185">Reference proteome</keyword>
<keyword evidence="1" id="KW-0255">Endonuclease</keyword>
<proteinExistence type="predicted"/>
<dbReference type="EMBL" id="CP108038">
    <property type="protein sequence ID" value="WUN89110.1"/>
    <property type="molecule type" value="Genomic_DNA"/>
</dbReference>